<dbReference type="PANTHER" id="PTHR11101">
    <property type="entry name" value="PHOSPHATE TRANSPORTER"/>
    <property type="match status" value="1"/>
</dbReference>
<feature type="transmembrane region" description="Helical" evidence="6">
    <location>
        <begin position="302"/>
        <end position="324"/>
    </location>
</feature>
<evidence type="ECO:0000256" key="2">
    <source>
        <dbReference type="ARBA" id="ARBA00022448"/>
    </source>
</evidence>
<dbReference type="GO" id="GO:0005315">
    <property type="term" value="F:phosphate transmembrane transporter activity"/>
    <property type="evidence" value="ECO:0007669"/>
    <property type="project" value="InterPro"/>
</dbReference>
<feature type="transmembrane region" description="Helical" evidence="6">
    <location>
        <begin position="38"/>
        <end position="61"/>
    </location>
</feature>
<comment type="caution">
    <text evidence="7">The sequence shown here is derived from an EMBL/GenBank/DDBJ whole genome shotgun (WGS) entry which is preliminary data.</text>
</comment>
<name>A0A370GZQ6_9COXI</name>
<dbReference type="PANTHER" id="PTHR11101:SF80">
    <property type="entry name" value="PHOSPHATE TRANSPORTER"/>
    <property type="match status" value="1"/>
</dbReference>
<dbReference type="GO" id="GO:0016020">
    <property type="term" value="C:membrane"/>
    <property type="evidence" value="ECO:0007669"/>
    <property type="project" value="UniProtKB-SubCell"/>
</dbReference>
<comment type="subcellular location">
    <subcellularLocation>
        <location evidence="1">Membrane</location>
        <topology evidence="1">Multi-pass membrane protein</topology>
    </subcellularLocation>
</comment>
<feature type="transmembrane region" description="Helical" evidence="6">
    <location>
        <begin position="210"/>
        <end position="236"/>
    </location>
</feature>
<evidence type="ECO:0000256" key="1">
    <source>
        <dbReference type="ARBA" id="ARBA00004141"/>
    </source>
</evidence>
<accession>A0A370GZQ6</accession>
<keyword evidence="2" id="KW-0813">Transport</keyword>
<evidence type="ECO:0000256" key="5">
    <source>
        <dbReference type="ARBA" id="ARBA00023136"/>
    </source>
</evidence>
<keyword evidence="8" id="KW-1185">Reference proteome</keyword>
<keyword evidence="3 6" id="KW-0812">Transmembrane</keyword>
<evidence type="ECO:0000313" key="8">
    <source>
        <dbReference type="Proteomes" id="UP000254720"/>
    </source>
</evidence>
<proteinExistence type="predicted"/>
<evidence type="ECO:0000313" key="7">
    <source>
        <dbReference type="EMBL" id="RDI48761.1"/>
    </source>
</evidence>
<evidence type="ECO:0000256" key="6">
    <source>
        <dbReference type="SAM" id="Phobius"/>
    </source>
</evidence>
<feature type="transmembrane region" description="Helical" evidence="6">
    <location>
        <begin position="132"/>
        <end position="158"/>
    </location>
</feature>
<organism evidence="7 8">
    <name type="scientific">Aquicella lusitana</name>
    <dbReference type="NCBI Taxonomy" id="254246"/>
    <lineage>
        <taxon>Bacteria</taxon>
        <taxon>Pseudomonadati</taxon>
        <taxon>Pseudomonadota</taxon>
        <taxon>Gammaproteobacteria</taxon>
        <taxon>Legionellales</taxon>
        <taxon>Coxiellaceae</taxon>
        <taxon>Aquicella</taxon>
    </lineage>
</organism>
<gene>
    <name evidence="7" type="ORF">C8D86_10140</name>
</gene>
<dbReference type="Pfam" id="PF01384">
    <property type="entry name" value="PHO4"/>
    <property type="match status" value="1"/>
</dbReference>
<dbReference type="AlphaFoldDB" id="A0A370GZQ6"/>
<feature type="transmembrane region" description="Helical" evidence="6">
    <location>
        <begin position="102"/>
        <end position="120"/>
    </location>
</feature>
<protein>
    <submittedName>
        <fullName evidence="7">PiT family inorganic phosphate transporter</fullName>
    </submittedName>
</protein>
<reference evidence="7 8" key="1">
    <citation type="submission" date="2018-07" db="EMBL/GenBank/DDBJ databases">
        <title>Genomic Encyclopedia of Type Strains, Phase IV (KMG-IV): sequencing the most valuable type-strain genomes for metagenomic binning, comparative biology and taxonomic classification.</title>
        <authorList>
            <person name="Goeker M."/>
        </authorList>
    </citation>
    <scope>NUCLEOTIDE SEQUENCE [LARGE SCALE GENOMIC DNA]</scope>
    <source>
        <strain evidence="7 8">DSM 16500</strain>
    </source>
</reference>
<dbReference type="EMBL" id="QQAX01000001">
    <property type="protein sequence ID" value="RDI48761.1"/>
    <property type="molecule type" value="Genomic_DNA"/>
</dbReference>
<keyword evidence="5 6" id="KW-0472">Membrane</keyword>
<evidence type="ECO:0000256" key="3">
    <source>
        <dbReference type="ARBA" id="ARBA00022692"/>
    </source>
</evidence>
<dbReference type="InterPro" id="IPR001204">
    <property type="entry name" value="Phos_transporter"/>
</dbReference>
<feature type="transmembrane region" description="Helical" evidence="6">
    <location>
        <begin position="73"/>
        <end position="96"/>
    </location>
</feature>
<dbReference type="Proteomes" id="UP000254720">
    <property type="component" value="Unassembled WGS sequence"/>
</dbReference>
<dbReference type="GO" id="GO:0035435">
    <property type="term" value="P:phosphate ion transmembrane transport"/>
    <property type="evidence" value="ECO:0007669"/>
    <property type="project" value="TreeGrafter"/>
</dbReference>
<evidence type="ECO:0000256" key="4">
    <source>
        <dbReference type="ARBA" id="ARBA00022989"/>
    </source>
</evidence>
<sequence>MSIVIITIGFALLFDFLNGFHDAANSIAAIVSTRVMKPHWAVLWAAFFNFIAFLFFGVHVATTIGTGLVDPHVITTQVIFSALLGAIFWNIFTWFYGLPSSSSHALIGGLLGASVAYAGIHPLKWVGISKVLAAIVISPLLGMVISMILIVLTARIFFYTNPQRVEGWFRHFQFLSSAFISLGHGSNDAQKTMGIIAILLYSSGMLGSHFYVPAWVVILCNFVIAFGTVCGGWRIVKTMGMKITKLRPLSGFCSDTASATTLALATTLGIPVSTTHTVTGAIIGVGSLNGFSAVRWGVARSIVWAWVLTIPASGCVAAAVWGIAQFFNSDNGIPMYAANLLMRG</sequence>
<keyword evidence="4 6" id="KW-1133">Transmembrane helix</keyword>